<gene>
    <name evidence="3" type="ORF">SDENCHOL_11015</name>
</gene>
<reference evidence="3" key="1">
    <citation type="submission" date="2017-03" db="EMBL/GenBank/DDBJ databases">
        <authorList>
            <consortium name="AG Boll"/>
        </authorList>
    </citation>
    <scope>NUCLEOTIDE SEQUENCE [LARGE SCALE GENOMIC DNA]</scope>
    <source>
        <strain evidence="3">Chol</strain>
    </source>
</reference>
<dbReference type="AlphaFoldDB" id="A0A7Z7MUT5"/>
<dbReference type="InterPro" id="IPR045584">
    <property type="entry name" value="Pilin-like"/>
</dbReference>
<keyword evidence="2" id="KW-0472">Membrane</keyword>
<keyword evidence="4" id="KW-1185">Reference proteome</keyword>
<protein>
    <recommendedName>
        <fullName evidence="5">Prepilin-type N-terminal cleavage/methylation domain-containing protein</fullName>
    </recommendedName>
</protein>
<evidence type="ECO:0000256" key="1">
    <source>
        <dbReference type="SAM" id="MobiDB-lite"/>
    </source>
</evidence>
<dbReference type="Gene3D" id="3.30.700.10">
    <property type="entry name" value="Glycoprotein, Type 4 Pilin"/>
    <property type="match status" value="1"/>
</dbReference>
<dbReference type="InterPro" id="IPR012902">
    <property type="entry name" value="N_methyl_site"/>
</dbReference>
<dbReference type="RefSeq" id="WP_154716248.1">
    <property type="nucleotide sequence ID" value="NZ_LT837803.1"/>
</dbReference>
<dbReference type="Proteomes" id="UP000242886">
    <property type="component" value="Chromosome SDENCHOL"/>
</dbReference>
<dbReference type="PROSITE" id="PS00409">
    <property type="entry name" value="PROKAR_NTER_METHYL"/>
    <property type="match status" value="1"/>
</dbReference>
<keyword evidence="2" id="KW-1133">Transmembrane helix</keyword>
<keyword evidence="2" id="KW-0812">Transmembrane</keyword>
<sequence>MKNLPAPVATRQSGFTLVEIAIVLVIIGLLLGGVLKGREMIENAKVKNAINEMNGVSAAYNSYIDRYRRIPGDDGSLETLKTRGGSWATITAAGDNNSALGITQGQVFTGEGEGTAFWQHLRAAGFISGNPAETGTAALPRNAFNGLMGVGSGVTGMTGSTVCLGQVPGKSARQLDTQLDDGDGDTGSVRATEGGSSGDTAPGTASASYSDEKLYTVCRML</sequence>
<accession>A0A7Z7MUT5</accession>
<evidence type="ECO:0000313" key="4">
    <source>
        <dbReference type="Proteomes" id="UP000242886"/>
    </source>
</evidence>
<dbReference type="SUPFAM" id="SSF54523">
    <property type="entry name" value="Pili subunits"/>
    <property type="match status" value="1"/>
</dbReference>
<feature type="transmembrane region" description="Helical" evidence="2">
    <location>
        <begin position="15"/>
        <end position="35"/>
    </location>
</feature>
<proteinExistence type="predicted"/>
<name>A0A7Z7MUT5_9PROT</name>
<dbReference type="Pfam" id="PF07963">
    <property type="entry name" value="N_methyl"/>
    <property type="match status" value="1"/>
</dbReference>
<feature type="region of interest" description="Disordered" evidence="1">
    <location>
        <begin position="174"/>
        <end position="207"/>
    </location>
</feature>
<dbReference type="NCBIfam" id="TIGR02532">
    <property type="entry name" value="IV_pilin_GFxxxE"/>
    <property type="match status" value="1"/>
</dbReference>
<evidence type="ECO:0000256" key="2">
    <source>
        <dbReference type="SAM" id="Phobius"/>
    </source>
</evidence>
<organism evidence="3 4">
    <name type="scientific">Sterolibacterium denitrificans</name>
    <dbReference type="NCBI Taxonomy" id="157592"/>
    <lineage>
        <taxon>Bacteria</taxon>
        <taxon>Pseudomonadati</taxon>
        <taxon>Pseudomonadota</taxon>
        <taxon>Betaproteobacteria</taxon>
        <taxon>Nitrosomonadales</taxon>
        <taxon>Sterolibacteriaceae</taxon>
        <taxon>Sterolibacterium</taxon>
    </lineage>
</organism>
<evidence type="ECO:0008006" key="5">
    <source>
        <dbReference type="Google" id="ProtNLM"/>
    </source>
</evidence>
<dbReference type="EMBL" id="LT837803">
    <property type="protein sequence ID" value="SMB24236.1"/>
    <property type="molecule type" value="Genomic_DNA"/>
</dbReference>
<evidence type="ECO:0000313" key="3">
    <source>
        <dbReference type="EMBL" id="SMB24236.1"/>
    </source>
</evidence>